<reference evidence="1 2" key="1">
    <citation type="submission" date="2024-05" db="EMBL/GenBank/DDBJ databases">
        <title>Genetic variation in Jamaican populations of the coffee berry borer (Hypothenemus hampei).</title>
        <authorList>
            <person name="Errbii M."/>
            <person name="Myrie A."/>
        </authorList>
    </citation>
    <scope>NUCLEOTIDE SEQUENCE [LARGE SCALE GENOMIC DNA]</scope>
    <source>
        <strain evidence="1">JA-Hopewell-2020-01-JO</strain>
        <tissue evidence="1">Whole body</tissue>
    </source>
</reference>
<name>A0ABD1F363_HYPHA</name>
<dbReference type="EMBL" id="JBDJPC010000003">
    <property type="protein sequence ID" value="KAL1509664.1"/>
    <property type="molecule type" value="Genomic_DNA"/>
</dbReference>
<comment type="caution">
    <text evidence="1">The sequence shown here is derived from an EMBL/GenBank/DDBJ whole genome shotgun (WGS) entry which is preliminary data.</text>
</comment>
<accession>A0ABD1F363</accession>
<evidence type="ECO:0000313" key="2">
    <source>
        <dbReference type="Proteomes" id="UP001566132"/>
    </source>
</evidence>
<protein>
    <submittedName>
        <fullName evidence="1">Uncharacterized protein</fullName>
    </submittedName>
</protein>
<proteinExistence type="predicted"/>
<gene>
    <name evidence="1" type="ORF">ABEB36_004370</name>
</gene>
<dbReference type="Proteomes" id="UP001566132">
    <property type="component" value="Unassembled WGS sequence"/>
</dbReference>
<keyword evidence="2" id="KW-1185">Reference proteome</keyword>
<dbReference type="AlphaFoldDB" id="A0ABD1F363"/>
<sequence length="113" mass="13235">MDLTKHGCLQQVSKHFKKGCLRFEKHIRTFNNKEAYLVGEKPCPLVTLGNGPLKVGTTNHERGVCFFSYRFQFKPIFFVIACSTFFECRSEMSEQLYQHFQYSSWQHCVNVTV</sequence>
<evidence type="ECO:0000313" key="1">
    <source>
        <dbReference type="EMBL" id="KAL1509664.1"/>
    </source>
</evidence>
<organism evidence="1 2">
    <name type="scientific">Hypothenemus hampei</name>
    <name type="common">Coffee berry borer</name>
    <dbReference type="NCBI Taxonomy" id="57062"/>
    <lineage>
        <taxon>Eukaryota</taxon>
        <taxon>Metazoa</taxon>
        <taxon>Ecdysozoa</taxon>
        <taxon>Arthropoda</taxon>
        <taxon>Hexapoda</taxon>
        <taxon>Insecta</taxon>
        <taxon>Pterygota</taxon>
        <taxon>Neoptera</taxon>
        <taxon>Endopterygota</taxon>
        <taxon>Coleoptera</taxon>
        <taxon>Polyphaga</taxon>
        <taxon>Cucujiformia</taxon>
        <taxon>Curculionidae</taxon>
        <taxon>Scolytinae</taxon>
        <taxon>Hypothenemus</taxon>
    </lineage>
</organism>